<proteinExistence type="predicted"/>
<dbReference type="EMBL" id="JARDXE010000023">
    <property type="protein sequence ID" value="MDE8649017.1"/>
    <property type="molecule type" value="Genomic_DNA"/>
</dbReference>
<dbReference type="AlphaFoldDB" id="A0AAW6LV45"/>
<evidence type="ECO:0000313" key="2">
    <source>
        <dbReference type="EMBL" id="MDE8649017.1"/>
    </source>
</evidence>
<feature type="region of interest" description="Disordered" evidence="1">
    <location>
        <begin position="1"/>
        <end position="42"/>
    </location>
</feature>
<evidence type="ECO:0000313" key="3">
    <source>
        <dbReference type="Proteomes" id="UP001217325"/>
    </source>
</evidence>
<evidence type="ECO:0000256" key="1">
    <source>
        <dbReference type="SAM" id="MobiDB-lite"/>
    </source>
</evidence>
<protein>
    <submittedName>
        <fullName evidence="2">Uncharacterized protein</fullName>
    </submittedName>
</protein>
<accession>A0AAW6LV45</accession>
<sequence length="42" mass="4483">MSKERSESGTGSEGMSDEKFATMIERAVDPSTPPVDPSIVPE</sequence>
<gene>
    <name evidence="2" type="ORF">PXH69_29000</name>
</gene>
<name>A0AAW6LV45_RHOSG</name>
<organism evidence="2 3">
    <name type="scientific">Rhodococcus qingshengii</name>
    <dbReference type="NCBI Taxonomy" id="334542"/>
    <lineage>
        <taxon>Bacteria</taxon>
        <taxon>Bacillati</taxon>
        <taxon>Actinomycetota</taxon>
        <taxon>Actinomycetes</taxon>
        <taxon>Mycobacteriales</taxon>
        <taxon>Nocardiaceae</taxon>
        <taxon>Rhodococcus</taxon>
        <taxon>Rhodococcus erythropolis group</taxon>
    </lineage>
</organism>
<dbReference type="RefSeq" id="WP_275232726.1">
    <property type="nucleotide sequence ID" value="NZ_JARDXE010000023.1"/>
</dbReference>
<reference evidence="2" key="1">
    <citation type="submission" date="2023-02" db="EMBL/GenBank/DDBJ databases">
        <title>A novel hydrolase synthesized by Rhodococcus erythropolis HQ is responsible for the detoxification of Zearalenone.</title>
        <authorList>
            <person name="Hu J."/>
            <person name="Xu J."/>
        </authorList>
    </citation>
    <scope>NUCLEOTIDE SEQUENCE</scope>
    <source>
        <strain evidence="2">HQ</strain>
    </source>
</reference>
<comment type="caution">
    <text evidence="2">The sequence shown here is derived from an EMBL/GenBank/DDBJ whole genome shotgun (WGS) entry which is preliminary data.</text>
</comment>
<dbReference type="Proteomes" id="UP001217325">
    <property type="component" value="Unassembled WGS sequence"/>
</dbReference>